<evidence type="ECO:0000256" key="1">
    <source>
        <dbReference type="ARBA" id="ARBA00022490"/>
    </source>
</evidence>
<organism evidence="7">
    <name type="scientific">uncultured Thiotrichaceae bacterium</name>
    <dbReference type="NCBI Taxonomy" id="298394"/>
    <lineage>
        <taxon>Bacteria</taxon>
        <taxon>Pseudomonadati</taxon>
        <taxon>Pseudomonadota</taxon>
        <taxon>Gammaproteobacteria</taxon>
        <taxon>Thiotrichales</taxon>
        <taxon>Thiotrichaceae</taxon>
        <taxon>environmental samples</taxon>
    </lineage>
</organism>
<dbReference type="CDD" id="cd00498">
    <property type="entry name" value="Hsp33"/>
    <property type="match status" value="1"/>
</dbReference>
<comment type="PTM">
    <text evidence="6">Under oxidizing conditions two disulfide bonds are formed involving the reactive cysteines. Under reducing conditions zinc is bound to the reactive cysteines and the protein is inactive.</text>
</comment>
<dbReference type="Pfam" id="PF01430">
    <property type="entry name" value="HSP33"/>
    <property type="match status" value="1"/>
</dbReference>
<dbReference type="GO" id="GO:0051082">
    <property type="term" value="F:unfolded protein binding"/>
    <property type="evidence" value="ECO:0007669"/>
    <property type="project" value="UniProtKB-UniRule"/>
</dbReference>
<sequence length="289" mass="32409">MTKDALYRFMLENADTRGEWVHLDDSWRELVKRADYPEIVRNALGEALAAVVLLSATIKHKGSLILQIRSDGPVHLLVVQASPEGHVRGLARWSEEPTETDLSSIFGTGHIAITMEATTDNERYQGIIELEGDNLSDALGEYFNRSEQLPTRLWLTSNADSCGGLLLQRLPAEKHNDEDWSRVNMLLDTLTPEELLTVEPADLIYRLFHEESPRLFDPTMLRFQCSCSMEKIENTIKSLGQDEADSIIAEQGTIEVNCEFCNSQYHLDSVDVARLFAGIGLSPANPTLH</sequence>
<dbReference type="SUPFAM" id="SSF118352">
    <property type="entry name" value="HSP33 redox switch-like"/>
    <property type="match status" value="1"/>
</dbReference>
<dbReference type="InterPro" id="IPR023212">
    <property type="entry name" value="Hsp33_helix_hairpin_bin_dom_sf"/>
</dbReference>
<reference evidence="7" key="1">
    <citation type="submission" date="2020-01" db="EMBL/GenBank/DDBJ databases">
        <authorList>
            <person name="Meier V. D."/>
            <person name="Meier V D."/>
        </authorList>
    </citation>
    <scope>NUCLEOTIDE SEQUENCE</scope>
    <source>
        <strain evidence="7">HLG_WM_MAG_09</strain>
    </source>
</reference>
<dbReference type="InterPro" id="IPR016154">
    <property type="entry name" value="Heat_shock_Hsp33_C"/>
</dbReference>
<dbReference type="GO" id="GO:0005737">
    <property type="term" value="C:cytoplasm"/>
    <property type="evidence" value="ECO:0007669"/>
    <property type="project" value="UniProtKB-SubCell"/>
</dbReference>
<dbReference type="SUPFAM" id="SSF64397">
    <property type="entry name" value="Hsp33 domain"/>
    <property type="match status" value="1"/>
</dbReference>
<keyword evidence="4 6" id="KW-0143">Chaperone</keyword>
<keyword evidence="2 6" id="KW-0862">Zinc</keyword>
<keyword evidence="7" id="KW-0346">Stress response</keyword>
<accession>A0A6S6SCC1</accession>
<comment type="subcellular location">
    <subcellularLocation>
        <location evidence="6">Cytoplasm</location>
    </subcellularLocation>
</comment>
<evidence type="ECO:0000256" key="5">
    <source>
        <dbReference type="ARBA" id="ARBA00023284"/>
    </source>
</evidence>
<dbReference type="PANTHER" id="PTHR30111:SF1">
    <property type="entry name" value="33 KDA CHAPERONIN"/>
    <property type="match status" value="1"/>
</dbReference>
<dbReference type="EMBL" id="CACVAT010000049">
    <property type="protein sequence ID" value="CAA6803017.1"/>
    <property type="molecule type" value="Genomic_DNA"/>
</dbReference>
<dbReference type="Gene3D" id="3.90.1280.10">
    <property type="entry name" value="HSP33 redox switch-like"/>
    <property type="match status" value="1"/>
</dbReference>
<evidence type="ECO:0000256" key="3">
    <source>
        <dbReference type="ARBA" id="ARBA00023157"/>
    </source>
</evidence>
<dbReference type="GO" id="GO:0042026">
    <property type="term" value="P:protein refolding"/>
    <property type="evidence" value="ECO:0007669"/>
    <property type="project" value="TreeGrafter"/>
</dbReference>
<dbReference type="PANTHER" id="PTHR30111">
    <property type="entry name" value="33 KDA CHAPERONIN"/>
    <property type="match status" value="1"/>
</dbReference>
<dbReference type="NCBIfam" id="NF001033">
    <property type="entry name" value="PRK00114.1"/>
    <property type="match status" value="1"/>
</dbReference>
<comment type="function">
    <text evidence="6">Redox regulated molecular chaperone. Protects both thermally unfolding and oxidatively damaged proteins from irreversible aggregation. Plays an important role in the bacterial defense system toward oxidative stress.</text>
</comment>
<feature type="disulfide bond" description="Redox-active" evidence="6">
    <location>
        <begin position="258"/>
        <end position="261"/>
    </location>
</feature>
<dbReference type="Gene3D" id="1.10.287.480">
    <property type="entry name" value="helix hairpin bin"/>
    <property type="match status" value="1"/>
</dbReference>
<evidence type="ECO:0000256" key="6">
    <source>
        <dbReference type="HAMAP-Rule" id="MF_00117"/>
    </source>
</evidence>
<feature type="disulfide bond" description="Redox-active" evidence="6">
    <location>
        <begin position="225"/>
        <end position="227"/>
    </location>
</feature>
<dbReference type="HAMAP" id="MF_00117">
    <property type="entry name" value="HslO"/>
    <property type="match status" value="1"/>
</dbReference>
<name>A0A6S6SCC1_9GAMM</name>
<keyword evidence="3 6" id="KW-1015">Disulfide bond</keyword>
<evidence type="ECO:0000256" key="2">
    <source>
        <dbReference type="ARBA" id="ARBA00022833"/>
    </source>
</evidence>
<proteinExistence type="inferred from homology"/>
<dbReference type="InterPro" id="IPR016153">
    <property type="entry name" value="Heat_shock_Hsp33_N"/>
</dbReference>
<dbReference type="PIRSF" id="PIRSF005261">
    <property type="entry name" value="Heat_shock_Hsp33"/>
    <property type="match status" value="1"/>
</dbReference>
<evidence type="ECO:0000256" key="4">
    <source>
        <dbReference type="ARBA" id="ARBA00023186"/>
    </source>
</evidence>
<comment type="similarity">
    <text evidence="6">Belongs to the HSP33 family.</text>
</comment>
<dbReference type="GO" id="GO:0044183">
    <property type="term" value="F:protein folding chaperone"/>
    <property type="evidence" value="ECO:0007669"/>
    <property type="project" value="TreeGrafter"/>
</dbReference>
<dbReference type="InterPro" id="IPR000397">
    <property type="entry name" value="Heat_shock_Hsp33"/>
</dbReference>
<gene>
    <name evidence="6" type="primary">hslO</name>
    <name evidence="7" type="ORF">HELGO_WM29254</name>
</gene>
<protein>
    <recommendedName>
        <fullName evidence="6">33 kDa chaperonin</fullName>
    </recommendedName>
    <alternativeName>
        <fullName evidence="6">Heat shock protein 33 homolog</fullName>
        <shortName evidence="6">HSP33</shortName>
    </alternativeName>
</protein>
<keyword evidence="5 6" id="KW-0676">Redox-active center</keyword>
<dbReference type="AlphaFoldDB" id="A0A6S6SCC1"/>
<evidence type="ECO:0000313" key="7">
    <source>
        <dbReference type="EMBL" id="CAA6803017.1"/>
    </source>
</evidence>
<dbReference type="Gene3D" id="3.55.30.10">
    <property type="entry name" value="Hsp33 domain"/>
    <property type="match status" value="1"/>
</dbReference>
<keyword evidence="1 6" id="KW-0963">Cytoplasm</keyword>